<reference evidence="1 2" key="1">
    <citation type="journal article" date="2020" name="ISME J.">
        <title>Uncovering the hidden diversity of litter-decomposition mechanisms in mushroom-forming fungi.</title>
        <authorList>
            <person name="Floudas D."/>
            <person name="Bentzer J."/>
            <person name="Ahren D."/>
            <person name="Johansson T."/>
            <person name="Persson P."/>
            <person name="Tunlid A."/>
        </authorList>
    </citation>
    <scope>NUCLEOTIDE SEQUENCE [LARGE SCALE GENOMIC DNA]</scope>
    <source>
        <strain evidence="1 2">CBS 406.79</strain>
    </source>
</reference>
<dbReference type="Proteomes" id="UP000518752">
    <property type="component" value="Unassembled WGS sequence"/>
</dbReference>
<evidence type="ECO:0000313" key="2">
    <source>
        <dbReference type="Proteomes" id="UP000518752"/>
    </source>
</evidence>
<gene>
    <name evidence="1" type="ORF">D9757_001085</name>
</gene>
<protein>
    <submittedName>
        <fullName evidence="1">Uncharacterized protein</fullName>
    </submittedName>
</protein>
<organism evidence="1 2">
    <name type="scientific">Collybiopsis confluens</name>
    <dbReference type="NCBI Taxonomy" id="2823264"/>
    <lineage>
        <taxon>Eukaryota</taxon>
        <taxon>Fungi</taxon>
        <taxon>Dikarya</taxon>
        <taxon>Basidiomycota</taxon>
        <taxon>Agaricomycotina</taxon>
        <taxon>Agaricomycetes</taxon>
        <taxon>Agaricomycetidae</taxon>
        <taxon>Agaricales</taxon>
        <taxon>Marasmiineae</taxon>
        <taxon>Omphalotaceae</taxon>
        <taxon>Collybiopsis</taxon>
    </lineage>
</organism>
<dbReference type="EMBL" id="JAACJN010000003">
    <property type="protein sequence ID" value="KAF5392945.1"/>
    <property type="molecule type" value="Genomic_DNA"/>
</dbReference>
<keyword evidence="2" id="KW-1185">Reference proteome</keyword>
<accession>A0A8H5MFU9</accession>
<name>A0A8H5MFU9_9AGAR</name>
<dbReference type="AlphaFoldDB" id="A0A8H5MFU9"/>
<comment type="caution">
    <text evidence="1">The sequence shown here is derived from an EMBL/GenBank/DDBJ whole genome shotgun (WGS) entry which is preliminary data.</text>
</comment>
<sequence>MLPDMASTYLLVMKHAPWKPMAKSQRVQPPDLELETVGIVLNSQEVIRKEVGGEKPLGSTNSRIVEMAERMEKAGRG</sequence>
<evidence type="ECO:0000313" key="1">
    <source>
        <dbReference type="EMBL" id="KAF5392945.1"/>
    </source>
</evidence>
<proteinExistence type="predicted"/>